<evidence type="ECO:0000313" key="1">
    <source>
        <dbReference type="EMBL" id="KAJ8424803.1"/>
    </source>
</evidence>
<reference evidence="1" key="1">
    <citation type="submission" date="2022-04" db="EMBL/GenBank/DDBJ databases">
        <title>Carnegiea gigantea Genome sequencing and assembly v2.</title>
        <authorList>
            <person name="Copetti D."/>
            <person name="Sanderson M.J."/>
            <person name="Burquez A."/>
            <person name="Wojciechowski M.F."/>
        </authorList>
    </citation>
    <scope>NUCLEOTIDE SEQUENCE</scope>
    <source>
        <strain evidence="1">SGP5-SGP5p</strain>
        <tissue evidence="1">Aerial part</tissue>
    </source>
</reference>
<keyword evidence="2" id="KW-1185">Reference proteome</keyword>
<dbReference type="EMBL" id="JAKOGI010001601">
    <property type="protein sequence ID" value="KAJ8424803.1"/>
    <property type="molecule type" value="Genomic_DNA"/>
</dbReference>
<dbReference type="OrthoDB" id="425619at2759"/>
<name>A0A9Q1JM87_9CARY</name>
<gene>
    <name evidence="1" type="ORF">Cgig2_018695</name>
</gene>
<accession>A0A9Q1JM87</accession>
<dbReference type="Proteomes" id="UP001153076">
    <property type="component" value="Unassembled WGS sequence"/>
</dbReference>
<sequence length="325" mass="37813">MAISSTYASMVDPDEGTSLNFVPASIVNGVKIAKIEANDVVSEVAYWQNAVLCSVQFPKLDIKYWGMESLSKIGSLLGIPIETDKYTKEKTMLQSARLLIEVSLEGPYPDYVEFVNDFNVVVRQKVKFEWMQVKCGYCQMLGDKEQEYGKKGTTRMEWRVARPTTNHNDQQQEQDQTDGFIRVQNRVQQGVSEMRSSEVYFSWTNKTLWSRIDRVFINIDWHAKFDFTQVNYLPNGLSDHTPLHIIFLSYPRPKYEFSFCDMWTKDPYYMDLVEAKMKLLQKDSNLGQLKALLNKLKPALRKLNKDKYADLYEQQARAKEDMSYV</sequence>
<dbReference type="AlphaFoldDB" id="A0A9Q1JM87"/>
<dbReference type="InterPro" id="IPR036691">
    <property type="entry name" value="Endo/exonu/phosph_ase_sf"/>
</dbReference>
<comment type="caution">
    <text evidence="1">The sequence shown here is derived from an EMBL/GenBank/DDBJ whole genome shotgun (WGS) entry which is preliminary data.</text>
</comment>
<evidence type="ECO:0000313" key="2">
    <source>
        <dbReference type="Proteomes" id="UP001153076"/>
    </source>
</evidence>
<dbReference type="SUPFAM" id="SSF56219">
    <property type="entry name" value="DNase I-like"/>
    <property type="match status" value="1"/>
</dbReference>
<proteinExistence type="predicted"/>
<dbReference type="PANTHER" id="PTHR33233">
    <property type="entry name" value="ENDONUCLEASE/EXONUCLEASE/PHOSPHATASE"/>
    <property type="match status" value="1"/>
</dbReference>
<protein>
    <submittedName>
        <fullName evidence="1">Uncharacterized protein</fullName>
    </submittedName>
</protein>
<dbReference type="Gene3D" id="3.60.10.10">
    <property type="entry name" value="Endonuclease/exonuclease/phosphatase"/>
    <property type="match status" value="1"/>
</dbReference>
<dbReference type="PANTHER" id="PTHR33233:SF17">
    <property type="entry name" value="DUF4283 DOMAIN-CONTAINING PROTEIN"/>
    <property type="match status" value="1"/>
</dbReference>
<organism evidence="1 2">
    <name type="scientific">Carnegiea gigantea</name>
    <dbReference type="NCBI Taxonomy" id="171969"/>
    <lineage>
        <taxon>Eukaryota</taxon>
        <taxon>Viridiplantae</taxon>
        <taxon>Streptophyta</taxon>
        <taxon>Embryophyta</taxon>
        <taxon>Tracheophyta</taxon>
        <taxon>Spermatophyta</taxon>
        <taxon>Magnoliopsida</taxon>
        <taxon>eudicotyledons</taxon>
        <taxon>Gunneridae</taxon>
        <taxon>Pentapetalae</taxon>
        <taxon>Caryophyllales</taxon>
        <taxon>Cactineae</taxon>
        <taxon>Cactaceae</taxon>
        <taxon>Cactoideae</taxon>
        <taxon>Echinocereeae</taxon>
        <taxon>Carnegiea</taxon>
    </lineage>
</organism>